<evidence type="ECO:0000313" key="10">
    <source>
        <dbReference type="Proteomes" id="UP000183815"/>
    </source>
</evidence>
<evidence type="ECO:0000313" key="9">
    <source>
        <dbReference type="EMBL" id="OIR16672.1"/>
    </source>
</evidence>
<dbReference type="SUPFAM" id="SSF53254">
    <property type="entry name" value="Phosphoglycerate mutase-like"/>
    <property type="match status" value="1"/>
</dbReference>
<dbReference type="AlphaFoldDB" id="A0A1J5TKG1"/>
<accession>A0A1J5TKG1</accession>
<reference evidence="9 10" key="1">
    <citation type="submission" date="2016-08" db="EMBL/GenBank/DDBJ databases">
        <title>New Insights into Marine Group III Euryarchaeota, from dark to light.</title>
        <authorList>
            <person name="Haro-Moreno J.M."/>
            <person name="Rodriguez-Valera F."/>
            <person name="Lopez-Garcia P."/>
            <person name="Moreira D."/>
            <person name="Martin-Cuadrado A.B."/>
        </authorList>
    </citation>
    <scope>NUCLEOTIDE SEQUENCE [LARGE SCALE GENOMIC DNA]</scope>
    <source>
        <strain evidence="9">CG-Bathy1</strain>
    </source>
</reference>
<dbReference type="SMART" id="SM00855">
    <property type="entry name" value="PGAM"/>
    <property type="match status" value="1"/>
</dbReference>
<comment type="similarity">
    <text evidence="1 4">Belongs to the phosphoglycerate mutase family. BPG-dependent PGAM subfamily.</text>
</comment>
<feature type="binding site" evidence="4 6">
    <location>
        <begin position="10"/>
        <end position="17"/>
    </location>
    <ligand>
        <name>substrate</name>
    </ligand>
</feature>
<dbReference type="PROSITE" id="PS00175">
    <property type="entry name" value="PG_MUTASE"/>
    <property type="match status" value="1"/>
</dbReference>
<feature type="active site" description="Proton donor/acceptor" evidence="4 5">
    <location>
        <position position="87"/>
    </location>
</feature>
<dbReference type="PANTHER" id="PTHR11931">
    <property type="entry name" value="PHOSPHOGLYCERATE MUTASE"/>
    <property type="match status" value="1"/>
</dbReference>
<evidence type="ECO:0000256" key="3">
    <source>
        <dbReference type="ARBA" id="ARBA00023235"/>
    </source>
</evidence>
<comment type="catalytic activity">
    <reaction evidence="4 8">
        <text>(2R)-2-phosphoglycerate = (2R)-3-phosphoglycerate</text>
        <dbReference type="Rhea" id="RHEA:15901"/>
        <dbReference type="ChEBI" id="CHEBI:58272"/>
        <dbReference type="ChEBI" id="CHEBI:58289"/>
        <dbReference type="EC" id="5.4.2.11"/>
    </reaction>
</comment>
<feature type="binding site" evidence="4 6">
    <location>
        <begin position="114"/>
        <end position="115"/>
    </location>
    <ligand>
        <name>substrate</name>
    </ligand>
</feature>
<feature type="binding site" evidence="4 6">
    <location>
        <position position="60"/>
    </location>
    <ligand>
        <name>substrate</name>
    </ligand>
</feature>
<evidence type="ECO:0000256" key="1">
    <source>
        <dbReference type="ARBA" id="ARBA00006717"/>
    </source>
</evidence>
<feature type="binding site" evidence="4 6">
    <location>
        <begin position="23"/>
        <end position="24"/>
    </location>
    <ligand>
        <name>substrate</name>
    </ligand>
</feature>
<dbReference type="UniPathway" id="UPA00109">
    <property type="reaction ID" value="UER00186"/>
</dbReference>
<comment type="pathway">
    <text evidence="4 8">Carbohydrate degradation; glycolysis; pyruvate from D-glyceraldehyde 3-phosphate: step 3/5.</text>
</comment>
<keyword evidence="2 4" id="KW-0324">Glycolysis</keyword>
<organism evidence="9 10">
    <name type="scientific">Marine Group III euryarchaeote CG-Bathy1</name>
    <dbReference type="NCBI Taxonomy" id="1889001"/>
    <lineage>
        <taxon>Archaea</taxon>
        <taxon>Methanobacteriati</taxon>
        <taxon>Thermoplasmatota</taxon>
        <taxon>Thermoplasmata</taxon>
        <taxon>Candidatus Thermoprofundales</taxon>
    </lineage>
</organism>
<comment type="caution">
    <text evidence="9">The sequence shown here is derived from an EMBL/GenBank/DDBJ whole genome shotgun (WGS) entry which is preliminary data.</text>
</comment>
<feature type="binding site" evidence="4 6">
    <location>
        <begin position="87"/>
        <end position="90"/>
    </location>
    <ligand>
        <name>substrate</name>
    </ligand>
</feature>
<dbReference type="Pfam" id="PF00300">
    <property type="entry name" value="His_Phos_1"/>
    <property type="match status" value="1"/>
</dbReference>
<evidence type="ECO:0000256" key="8">
    <source>
        <dbReference type="RuleBase" id="RU004512"/>
    </source>
</evidence>
<dbReference type="GO" id="GO:0006094">
    <property type="term" value="P:gluconeogenesis"/>
    <property type="evidence" value="ECO:0007669"/>
    <property type="project" value="UniProtKB-UniRule"/>
</dbReference>
<dbReference type="GO" id="GO:0004619">
    <property type="term" value="F:phosphoglycerate mutase activity"/>
    <property type="evidence" value="ECO:0007669"/>
    <property type="project" value="UniProtKB-UniRule"/>
</dbReference>
<proteinExistence type="inferred from homology"/>
<feature type="binding site" evidence="4 6">
    <location>
        <position position="98"/>
    </location>
    <ligand>
        <name>substrate</name>
    </ligand>
</feature>
<dbReference type="HAMAP" id="MF_01039">
    <property type="entry name" value="PGAM_GpmA"/>
    <property type="match status" value="1"/>
</dbReference>
<sequence>MKLGELVLIRHGQSTYNLENRFTGWKDVPLTELGKREAFEAAEILKEKKIDIAFTSDLYRAQRTLDIILEGIEQTEIEVIKNQALNERDYGDLIGQNKKEVAKKFGKEQVRIWRRSYDTAPPNGESLKMTAERAIPYLEKEIMPKILDGKNVLVVAHGNSLRAIVMKLKKYSPEQILQTEIGWCEPWIFEMNREGEIISFAITPRPKSKSMSKLPEF</sequence>
<keyword evidence="4" id="KW-0312">Gluconeogenesis</keyword>
<evidence type="ECO:0000256" key="7">
    <source>
        <dbReference type="PIRSR" id="PIRSR613078-3"/>
    </source>
</evidence>
<name>A0A1J5TKG1_9ARCH</name>
<dbReference type="NCBIfam" id="TIGR01258">
    <property type="entry name" value="pgm_1"/>
    <property type="match status" value="1"/>
</dbReference>
<dbReference type="InterPro" id="IPR029033">
    <property type="entry name" value="His_PPase_superfam"/>
</dbReference>
<comment type="function">
    <text evidence="4 8">Catalyzes the interconversion of 2-phosphoglycerate and 3-phosphoglycerate.</text>
</comment>
<protein>
    <recommendedName>
        <fullName evidence="4 8">2,3-bisphosphoglycerate-dependent phosphoglycerate mutase</fullName>
        <shortName evidence="4">BPG-dependent PGAM</shortName>
        <shortName evidence="4">PGAM</shortName>
        <shortName evidence="4">Phosphoglyceromutase</shortName>
        <shortName evidence="4">dPGM</shortName>
        <ecNumber evidence="4 8">5.4.2.11</ecNumber>
    </recommendedName>
</protein>
<evidence type="ECO:0000256" key="5">
    <source>
        <dbReference type="PIRSR" id="PIRSR613078-1"/>
    </source>
</evidence>
<feature type="active site" description="Tele-phosphohistidine intermediate" evidence="4 5">
    <location>
        <position position="11"/>
    </location>
</feature>
<dbReference type="EC" id="5.4.2.11" evidence="4 8"/>
<dbReference type="CDD" id="cd07067">
    <property type="entry name" value="HP_PGM_like"/>
    <property type="match status" value="1"/>
</dbReference>
<dbReference type="InterPro" id="IPR013078">
    <property type="entry name" value="His_Pase_superF_clade-1"/>
</dbReference>
<dbReference type="GO" id="GO:0006096">
    <property type="term" value="P:glycolytic process"/>
    <property type="evidence" value="ECO:0007669"/>
    <property type="project" value="UniProtKB-UniRule"/>
</dbReference>
<dbReference type="Gene3D" id="3.40.50.1240">
    <property type="entry name" value="Phosphoglycerate mutase-like"/>
    <property type="match status" value="1"/>
</dbReference>
<evidence type="ECO:0000256" key="6">
    <source>
        <dbReference type="PIRSR" id="PIRSR613078-2"/>
    </source>
</evidence>
<evidence type="ECO:0000256" key="2">
    <source>
        <dbReference type="ARBA" id="ARBA00023152"/>
    </source>
</evidence>
<dbReference type="InterPro" id="IPR001345">
    <property type="entry name" value="PG/BPGM_mutase_AS"/>
</dbReference>
<feature type="site" description="Transition state stabilizer" evidence="4 7">
    <location>
        <position position="157"/>
    </location>
</feature>
<keyword evidence="3 4" id="KW-0413">Isomerase</keyword>
<dbReference type="EMBL" id="MIYU01000012">
    <property type="protein sequence ID" value="OIR16672.1"/>
    <property type="molecule type" value="Genomic_DNA"/>
</dbReference>
<dbReference type="InterPro" id="IPR005952">
    <property type="entry name" value="Phosphogly_mut1"/>
</dbReference>
<gene>
    <name evidence="4" type="primary">gpmA</name>
    <name evidence="9" type="ORF">BEU04_01695</name>
</gene>
<evidence type="ECO:0000256" key="4">
    <source>
        <dbReference type="HAMAP-Rule" id="MF_01039"/>
    </source>
</evidence>
<dbReference type="Proteomes" id="UP000183815">
    <property type="component" value="Unassembled WGS sequence"/>
</dbReference>
<feature type="binding site" evidence="4 6">
    <location>
        <begin position="158"/>
        <end position="159"/>
    </location>
    <ligand>
        <name>substrate</name>
    </ligand>
</feature>